<evidence type="ECO:0000256" key="1">
    <source>
        <dbReference type="SAM" id="MobiDB-lite"/>
    </source>
</evidence>
<feature type="transmembrane region" description="Helical" evidence="2">
    <location>
        <begin position="6"/>
        <end position="28"/>
    </location>
</feature>
<evidence type="ECO:0000313" key="3">
    <source>
        <dbReference type="EMBL" id="KAJ5216266.1"/>
    </source>
</evidence>
<organism evidence="3 4">
    <name type="scientific">Penicillium cinerascens</name>
    <dbReference type="NCBI Taxonomy" id="70096"/>
    <lineage>
        <taxon>Eukaryota</taxon>
        <taxon>Fungi</taxon>
        <taxon>Dikarya</taxon>
        <taxon>Ascomycota</taxon>
        <taxon>Pezizomycotina</taxon>
        <taxon>Eurotiomycetes</taxon>
        <taxon>Eurotiomycetidae</taxon>
        <taxon>Eurotiales</taxon>
        <taxon>Aspergillaceae</taxon>
        <taxon>Penicillium</taxon>
    </lineage>
</organism>
<gene>
    <name evidence="3" type="ORF">N7498_002673</name>
</gene>
<reference evidence="3" key="2">
    <citation type="journal article" date="2023" name="IMA Fungus">
        <title>Comparative genomic study of the Penicillium genus elucidates a diverse pangenome and 15 lateral gene transfer events.</title>
        <authorList>
            <person name="Petersen C."/>
            <person name="Sorensen T."/>
            <person name="Nielsen M.R."/>
            <person name="Sondergaard T.E."/>
            <person name="Sorensen J.L."/>
            <person name="Fitzpatrick D.A."/>
            <person name="Frisvad J.C."/>
            <person name="Nielsen K.L."/>
        </authorList>
    </citation>
    <scope>NUCLEOTIDE SEQUENCE</scope>
    <source>
        <strain evidence="3">IBT 15544</strain>
    </source>
</reference>
<sequence>MADRYLSILQFLIPHFDLPTVTWFFYFASHSLPMSKRKTKNKPRPPPNPNLPKRTPSPDPQAFTNSPPPSTTAMTDSLPKGGRKGNRPDEEHSIFGNKGGGIATQPSSGLTIPGETLGDTEGKESLKIKIHLNLHAKVRLDLDAQLYGDIVIGLL</sequence>
<comment type="caution">
    <text evidence="3">The sequence shown here is derived from an EMBL/GenBank/DDBJ whole genome shotgun (WGS) entry which is preliminary data.</text>
</comment>
<protein>
    <submittedName>
        <fullName evidence="3">Uncharacterized protein</fullName>
    </submittedName>
</protein>
<evidence type="ECO:0000313" key="4">
    <source>
        <dbReference type="Proteomes" id="UP001150904"/>
    </source>
</evidence>
<feature type="compositionally biased region" description="Pro residues" evidence="1">
    <location>
        <begin position="44"/>
        <end position="59"/>
    </location>
</feature>
<keyword evidence="2" id="KW-0812">Transmembrane</keyword>
<dbReference type="RefSeq" id="XP_058312079.1">
    <property type="nucleotide sequence ID" value="XM_058449735.1"/>
</dbReference>
<feature type="region of interest" description="Disordered" evidence="1">
    <location>
        <begin position="35"/>
        <end position="118"/>
    </location>
</feature>
<accession>A0A9W9NAH1</accession>
<evidence type="ECO:0000256" key="2">
    <source>
        <dbReference type="SAM" id="Phobius"/>
    </source>
</evidence>
<name>A0A9W9NAH1_9EURO</name>
<keyword evidence="4" id="KW-1185">Reference proteome</keyword>
<dbReference type="GeneID" id="83177036"/>
<dbReference type="EMBL" id="JAPQKR010000005">
    <property type="protein sequence ID" value="KAJ5216266.1"/>
    <property type="molecule type" value="Genomic_DNA"/>
</dbReference>
<reference evidence="3" key="1">
    <citation type="submission" date="2022-12" db="EMBL/GenBank/DDBJ databases">
        <authorList>
            <person name="Petersen C."/>
        </authorList>
    </citation>
    <scope>NUCLEOTIDE SEQUENCE</scope>
    <source>
        <strain evidence="3">IBT 15544</strain>
    </source>
</reference>
<proteinExistence type="predicted"/>
<keyword evidence="2" id="KW-1133">Transmembrane helix</keyword>
<dbReference type="OrthoDB" id="2279190at2759"/>
<dbReference type="Proteomes" id="UP001150904">
    <property type="component" value="Unassembled WGS sequence"/>
</dbReference>
<keyword evidence="2" id="KW-0472">Membrane</keyword>
<dbReference type="AlphaFoldDB" id="A0A9W9NAH1"/>